<dbReference type="Pfam" id="PF12680">
    <property type="entry name" value="SnoaL_2"/>
    <property type="match status" value="1"/>
</dbReference>
<dbReference type="Proteomes" id="UP000004535">
    <property type="component" value="Unassembled WGS sequence"/>
</dbReference>
<dbReference type="AlphaFoldDB" id="B9BYM1"/>
<evidence type="ECO:0000259" key="1">
    <source>
        <dbReference type="Pfam" id="PF12680"/>
    </source>
</evidence>
<protein>
    <recommendedName>
        <fullName evidence="1">SnoaL-like domain-containing protein</fullName>
    </recommendedName>
</protein>
<gene>
    <name evidence="2" type="ORF">BURMUCGD2_3578</name>
</gene>
<feature type="domain" description="SnoaL-like" evidence="1">
    <location>
        <begin position="26"/>
        <end position="132"/>
    </location>
</feature>
<name>B9BYM1_9BURK</name>
<dbReference type="InterPro" id="IPR037401">
    <property type="entry name" value="SnoaL-like"/>
</dbReference>
<organism evidence="2 3">
    <name type="scientific">Burkholderia multivorans CGD2</name>
    <dbReference type="NCBI Taxonomy" id="513052"/>
    <lineage>
        <taxon>Bacteria</taxon>
        <taxon>Pseudomonadati</taxon>
        <taxon>Pseudomonadota</taxon>
        <taxon>Betaproteobacteria</taxon>
        <taxon>Burkholderiales</taxon>
        <taxon>Burkholderiaceae</taxon>
        <taxon>Burkholderia</taxon>
        <taxon>Burkholderia cepacia complex</taxon>
    </lineage>
</organism>
<proteinExistence type="predicted"/>
<dbReference type="EMBL" id="ACFC01000018">
    <property type="protein sequence ID" value="EEE04092.1"/>
    <property type="molecule type" value="Genomic_DNA"/>
</dbReference>
<comment type="caution">
    <text evidence="2">The sequence shown here is derived from an EMBL/GenBank/DDBJ whole genome shotgun (WGS) entry which is preliminary data.</text>
</comment>
<reference evidence="2 3" key="1">
    <citation type="journal article" date="2012" name="J. Bacteriol.">
        <title>Draft Genome Sequence Determination for Cystic Fibrosis and Chronic Granulomatous Disease Burkholderia multivorans Isolates.</title>
        <authorList>
            <person name="Varga J.J."/>
            <person name="Losada L."/>
            <person name="Zelazny A.M."/>
            <person name="Brinkac L."/>
            <person name="Harkins D."/>
            <person name="Radune D."/>
            <person name="Hostetler J."/>
            <person name="Sampaio E.P."/>
            <person name="Ronning C.M."/>
            <person name="Nierman W.C."/>
            <person name="Greenberg D.E."/>
            <person name="Holland S.M."/>
            <person name="Goldberg J.B."/>
        </authorList>
    </citation>
    <scope>NUCLEOTIDE SEQUENCE [LARGE SCALE GENOMIC DNA]</scope>
    <source>
        <strain evidence="2 3">CGD2</strain>
    </source>
</reference>
<dbReference type="Gene3D" id="3.10.450.50">
    <property type="match status" value="1"/>
</dbReference>
<evidence type="ECO:0000313" key="2">
    <source>
        <dbReference type="EMBL" id="EEE04092.1"/>
    </source>
</evidence>
<dbReference type="InterPro" id="IPR032710">
    <property type="entry name" value="NTF2-like_dom_sf"/>
</dbReference>
<dbReference type="SUPFAM" id="SSF54427">
    <property type="entry name" value="NTF2-like"/>
    <property type="match status" value="1"/>
</dbReference>
<evidence type="ECO:0000313" key="3">
    <source>
        <dbReference type="Proteomes" id="UP000004535"/>
    </source>
</evidence>
<accession>B9BYM1</accession>
<sequence>MEPAMTSSIADADADADARARRIHDDWHAAVVARDLDALMALYADDAVLETPLIVVTLPAHGSGVLHGKAAIGAFFAAGLRDPRNRLGRWYRTGVFFSNGRQLTWEYPPTPDSDQVDLVEVMELRDGLIAHHRVYWGWVGFQALTAAAAARDRG</sequence>